<sequence>MPVDPVMRNPNHDVRLVIHQRSKQRKAGYSTCLSMHHFILTAGSYKRRVFVGGGEVGVRGSPRKSLKGWLRIGVTGSGWFCMEWSGHD</sequence>
<name>A0A4Y2B207_ARAVE</name>
<evidence type="ECO:0000313" key="2">
    <source>
        <dbReference type="Proteomes" id="UP000499080"/>
    </source>
</evidence>
<accession>A0A4Y2B207</accession>
<protein>
    <submittedName>
        <fullName evidence="1">Uncharacterized protein</fullName>
    </submittedName>
</protein>
<comment type="caution">
    <text evidence="1">The sequence shown here is derived from an EMBL/GenBank/DDBJ whole genome shotgun (WGS) entry which is preliminary data.</text>
</comment>
<gene>
    <name evidence="1" type="ORF">AVEN_164552_1</name>
</gene>
<dbReference type="EMBL" id="BGPR01000048">
    <property type="protein sequence ID" value="GBL86382.1"/>
    <property type="molecule type" value="Genomic_DNA"/>
</dbReference>
<evidence type="ECO:0000313" key="1">
    <source>
        <dbReference type="EMBL" id="GBL86382.1"/>
    </source>
</evidence>
<reference evidence="1 2" key="1">
    <citation type="journal article" date="2019" name="Sci. Rep.">
        <title>Orb-weaving spider Araneus ventricosus genome elucidates the spidroin gene catalogue.</title>
        <authorList>
            <person name="Kono N."/>
            <person name="Nakamura H."/>
            <person name="Ohtoshi R."/>
            <person name="Moran D.A.P."/>
            <person name="Shinohara A."/>
            <person name="Yoshida Y."/>
            <person name="Fujiwara M."/>
            <person name="Mori M."/>
            <person name="Tomita M."/>
            <person name="Arakawa K."/>
        </authorList>
    </citation>
    <scope>NUCLEOTIDE SEQUENCE [LARGE SCALE GENOMIC DNA]</scope>
</reference>
<dbReference type="AlphaFoldDB" id="A0A4Y2B207"/>
<dbReference type="Proteomes" id="UP000499080">
    <property type="component" value="Unassembled WGS sequence"/>
</dbReference>
<organism evidence="1 2">
    <name type="scientific">Araneus ventricosus</name>
    <name type="common">Orbweaver spider</name>
    <name type="synonym">Epeira ventricosa</name>
    <dbReference type="NCBI Taxonomy" id="182803"/>
    <lineage>
        <taxon>Eukaryota</taxon>
        <taxon>Metazoa</taxon>
        <taxon>Ecdysozoa</taxon>
        <taxon>Arthropoda</taxon>
        <taxon>Chelicerata</taxon>
        <taxon>Arachnida</taxon>
        <taxon>Araneae</taxon>
        <taxon>Araneomorphae</taxon>
        <taxon>Entelegynae</taxon>
        <taxon>Araneoidea</taxon>
        <taxon>Araneidae</taxon>
        <taxon>Araneus</taxon>
    </lineage>
</organism>
<proteinExistence type="predicted"/>
<keyword evidence="2" id="KW-1185">Reference proteome</keyword>